<feature type="compositionally biased region" description="Basic and acidic residues" evidence="1">
    <location>
        <begin position="63"/>
        <end position="73"/>
    </location>
</feature>
<reference evidence="2" key="2">
    <citation type="submission" date="2021-02" db="EMBL/GenBank/DDBJ databases">
        <authorList>
            <person name="Kimball J.A."/>
            <person name="Haas M.W."/>
            <person name="Macchietto M."/>
            <person name="Kono T."/>
            <person name="Duquette J."/>
            <person name="Shao M."/>
        </authorList>
    </citation>
    <scope>NUCLEOTIDE SEQUENCE</scope>
    <source>
        <tissue evidence="2">Fresh leaf tissue</tissue>
    </source>
</reference>
<keyword evidence="3" id="KW-1185">Reference proteome</keyword>
<dbReference type="EMBL" id="JAAALK010000080">
    <property type="protein sequence ID" value="KAG8091524.1"/>
    <property type="molecule type" value="Genomic_DNA"/>
</dbReference>
<feature type="region of interest" description="Disordered" evidence="1">
    <location>
        <begin position="54"/>
        <end position="73"/>
    </location>
</feature>
<comment type="caution">
    <text evidence="2">The sequence shown here is derived from an EMBL/GenBank/DDBJ whole genome shotgun (WGS) entry which is preliminary data.</text>
</comment>
<evidence type="ECO:0000313" key="2">
    <source>
        <dbReference type="EMBL" id="KAG8091524.1"/>
    </source>
</evidence>
<accession>A0A8J5WN30</accession>
<evidence type="ECO:0000256" key="1">
    <source>
        <dbReference type="SAM" id="MobiDB-lite"/>
    </source>
</evidence>
<name>A0A8J5WN30_ZIZPA</name>
<dbReference type="AlphaFoldDB" id="A0A8J5WN30"/>
<gene>
    <name evidence="2" type="ORF">GUJ93_ZPchr0012g21324</name>
</gene>
<reference evidence="2" key="1">
    <citation type="journal article" date="2021" name="bioRxiv">
        <title>Whole Genome Assembly and Annotation of Northern Wild Rice, Zizania palustris L., Supports a Whole Genome Duplication in the Zizania Genus.</title>
        <authorList>
            <person name="Haas M."/>
            <person name="Kono T."/>
            <person name="Macchietto M."/>
            <person name="Millas R."/>
            <person name="McGilp L."/>
            <person name="Shao M."/>
            <person name="Duquette J."/>
            <person name="Hirsch C.N."/>
            <person name="Kimball J."/>
        </authorList>
    </citation>
    <scope>NUCLEOTIDE SEQUENCE</scope>
    <source>
        <tissue evidence="2">Fresh leaf tissue</tissue>
    </source>
</reference>
<organism evidence="2 3">
    <name type="scientific">Zizania palustris</name>
    <name type="common">Northern wild rice</name>
    <dbReference type="NCBI Taxonomy" id="103762"/>
    <lineage>
        <taxon>Eukaryota</taxon>
        <taxon>Viridiplantae</taxon>
        <taxon>Streptophyta</taxon>
        <taxon>Embryophyta</taxon>
        <taxon>Tracheophyta</taxon>
        <taxon>Spermatophyta</taxon>
        <taxon>Magnoliopsida</taxon>
        <taxon>Liliopsida</taxon>
        <taxon>Poales</taxon>
        <taxon>Poaceae</taxon>
        <taxon>BOP clade</taxon>
        <taxon>Oryzoideae</taxon>
        <taxon>Oryzeae</taxon>
        <taxon>Zizaniinae</taxon>
        <taxon>Zizania</taxon>
    </lineage>
</organism>
<evidence type="ECO:0000313" key="3">
    <source>
        <dbReference type="Proteomes" id="UP000729402"/>
    </source>
</evidence>
<dbReference type="Proteomes" id="UP000729402">
    <property type="component" value="Unassembled WGS sequence"/>
</dbReference>
<protein>
    <submittedName>
        <fullName evidence="2">Uncharacterized protein</fullName>
    </submittedName>
</protein>
<sequence length="73" mass="8146">MHVNELLLTSHQLNDVYMTILAGQVLTISEKLISSNSKFALGFFQPRAAKRRGQSLPLSSNEHGSKSREMAIF</sequence>
<proteinExistence type="predicted"/>